<dbReference type="Pfam" id="PF07287">
    <property type="entry name" value="AtuA"/>
    <property type="match status" value="1"/>
</dbReference>
<dbReference type="Proteomes" id="UP000887229">
    <property type="component" value="Unassembled WGS sequence"/>
</dbReference>
<evidence type="ECO:0000259" key="1">
    <source>
        <dbReference type="Pfam" id="PF07287"/>
    </source>
</evidence>
<keyword evidence="4" id="KW-1185">Reference proteome</keyword>
<evidence type="ECO:0000259" key="2">
    <source>
        <dbReference type="Pfam" id="PF14330"/>
    </source>
</evidence>
<feature type="domain" description="Acyclic terpene utilisation N-terminal" evidence="1">
    <location>
        <begin position="163"/>
        <end position="437"/>
    </location>
</feature>
<dbReference type="RefSeq" id="XP_046119743.1">
    <property type="nucleotide sequence ID" value="XM_046266436.1"/>
</dbReference>
<dbReference type="InterPro" id="IPR025496">
    <property type="entry name" value="DUF4387"/>
</dbReference>
<gene>
    <name evidence="3" type="ORF">F5Z01DRAFT_705426</name>
</gene>
<feature type="non-terminal residue" evidence="3">
    <location>
        <position position="651"/>
    </location>
</feature>
<comment type="caution">
    <text evidence="3">The sequence shown here is derived from an EMBL/GenBank/DDBJ whole genome shotgun (WGS) entry which is preliminary data.</text>
</comment>
<sequence length="651" mass="70152">MSSSWKAENAPICHIVTPVGMMGYGFDTAPTEYHLAHLVPTGIPTAIILDAGSTDSGPHRLALGSTGCPRAAYVRDLTKLLDLVHRFRVPLIFASAGGGGTDEHVKAMENIITGICSREGNEDYNFKTISTFSNIEKSLVGQRLQDKQVTGCGPCVPPLTVTDIEESTSVVAQVGPEVFLDAMQATPDFDILIGGRAYDPAPYVAYAQFALKLQHPGLAEQTSKHRLGGFTHMGKIMECGGACSQPKSHGAIASVFADGVFDVRPLAFESRCTAQTVAAHALYENTRPDVLKGPGGVLELLGAAYEELPDQRTVRVRGSIFKSSREQGLPYSFKLEAGKLVGYRSLFMGSIKDYGLIEQIDTLLAAVKAYVKQQHIHLSDSWNLDFHVYGKGHTNGRGGPGELFIVAEALAPSQELASSIASKARVGLIHAPYPGQKATSGNVGFGIGGLMEIEAGPCAEFSIYHLLELKLGEERLVLDNTPEIEGSLQLRRTVQTFGYGRPTNNDLDFQRGIARLRDTLPQPTISSQPQATGEASRTCLPTNLSDLCGVFRSKNAGPFEITVDAIFLTPQIYEAVKKSNILTPDTVARALGVSRKDIIWMGFYDPAKAFKVTIPRIRSGIKKAAGGFMENDVHGSQEHVGLATLKLPQDL</sequence>
<dbReference type="InterPro" id="IPR010839">
    <property type="entry name" value="AtuA_N"/>
</dbReference>
<evidence type="ECO:0000313" key="4">
    <source>
        <dbReference type="Proteomes" id="UP000887229"/>
    </source>
</evidence>
<dbReference type="EMBL" id="MU251250">
    <property type="protein sequence ID" value="KAG9255819.1"/>
    <property type="molecule type" value="Genomic_DNA"/>
</dbReference>
<protein>
    <submittedName>
        <fullName evidence="3">Uncharacterized protein</fullName>
    </submittedName>
</protein>
<evidence type="ECO:0000313" key="3">
    <source>
        <dbReference type="EMBL" id="KAG9255819.1"/>
    </source>
</evidence>
<dbReference type="Pfam" id="PF14330">
    <property type="entry name" value="DUF4387"/>
    <property type="match status" value="1"/>
</dbReference>
<organism evidence="3 4">
    <name type="scientific">Emericellopsis atlantica</name>
    <dbReference type="NCBI Taxonomy" id="2614577"/>
    <lineage>
        <taxon>Eukaryota</taxon>
        <taxon>Fungi</taxon>
        <taxon>Dikarya</taxon>
        <taxon>Ascomycota</taxon>
        <taxon>Pezizomycotina</taxon>
        <taxon>Sordariomycetes</taxon>
        <taxon>Hypocreomycetidae</taxon>
        <taxon>Hypocreales</taxon>
        <taxon>Bionectriaceae</taxon>
        <taxon>Emericellopsis</taxon>
    </lineage>
</organism>
<name>A0A9P7ZPD1_9HYPO</name>
<feature type="domain" description="DUF4387" evidence="2">
    <location>
        <begin position="544"/>
        <end position="645"/>
    </location>
</feature>
<reference evidence="3" key="1">
    <citation type="journal article" date="2021" name="IMA Fungus">
        <title>Genomic characterization of three marine fungi, including Emericellopsis atlantica sp. nov. with signatures of a generalist lifestyle and marine biomass degradation.</title>
        <authorList>
            <person name="Hagestad O.C."/>
            <person name="Hou L."/>
            <person name="Andersen J.H."/>
            <person name="Hansen E.H."/>
            <person name="Altermark B."/>
            <person name="Li C."/>
            <person name="Kuhnert E."/>
            <person name="Cox R.J."/>
            <person name="Crous P.W."/>
            <person name="Spatafora J.W."/>
            <person name="Lail K."/>
            <person name="Amirebrahimi M."/>
            <person name="Lipzen A."/>
            <person name="Pangilinan J."/>
            <person name="Andreopoulos W."/>
            <person name="Hayes R.D."/>
            <person name="Ng V."/>
            <person name="Grigoriev I.V."/>
            <person name="Jackson S.A."/>
            <person name="Sutton T.D.S."/>
            <person name="Dobson A.D.W."/>
            <person name="Rama T."/>
        </authorList>
    </citation>
    <scope>NUCLEOTIDE SEQUENCE</scope>
    <source>
        <strain evidence="3">TS7</strain>
    </source>
</reference>
<proteinExistence type="predicted"/>
<dbReference type="OrthoDB" id="5863171at2759"/>
<dbReference type="GeneID" id="70297339"/>
<accession>A0A9P7ZPD1</accession>
<dbReference type="AlphaFoldDB" id="A0A9P7ZPD1"/>